<evidence type="ECO:0000313" key="2">
    <source>
        <dbReference type="EMBL" id="AXN38352.1"/>
    </source>
</evidence>
<protein>
    <recommendedName>
        <fullName evidence="6">Lipoprotein</fullName>
    </recommendedName>
</protein>
<feature type="signal peptide" evidence="1">
    <location>
        <begin position="1"/>
        <end position="24"/>
    </location>
</feature>
<organism evidence="3 4">
    <name type="scientific">Peribacillus butanolivorans</name>
    <dbReference type="NCBI Taxonomy" id="421767"/>
    <lineage>
        <taxon>Bacteria</taxon>
        <taxon>Bacillati</taxon>
        <taxon>Bacillota</taxon>
        <taxon>Bacilli</taxon>
        <taxon>Bacillales</taxon>
        <taxon>Bacillaceae</taxon>
        <taxon>Peribacillus</taxon>
    </lineage>
</organism>
<dbReference type="Proteomes" id="UP000260457">
    <property type="component" value="Chromosome"/>
</dbReference>
<dbReference type="GO" id="GO:0043448">
    <property type="term" value="P:alkane catabolic process"/>
    <property type="evidence" value="ECO:0007669"/>
    <property type="project" value="TreeGrafter"/>
</dbReference>
<evidence type="ECO:0000313" key="4">
    <source>
        <dbReference type="Proteomes" id="UP000220106"/>
    </source>
</evidence>
<dbReference type="PANTHER" id="PTHR39335">
    <property type="entry name" value="BLL4220 PROTEIN"/>
    <property type="match status" value="1"/>
</dbReference>
<keyword evidence="1" id="KW-0732">Signal</keyword>
<feature type="chain" id="PRO_5044004571" description="Lipoprotein" evidence="1">
    <location>
        <begin position="25"/>
        <end position="157"/>
    </location>
</feature>
<name>A0AAX0RVT0_9BACI</name>
<dbReference type="Proteomes" id="UP000220106">
    <property type="component" value="Unassembled WGS sequence"/>
</dbReference>
<accession>A0AAX0RVT0</accession>
<dbReference type="GeneID" id="95398146"/>
<reference evidence="3 4" key="1">
    <citation type="submission" date="2017-09" db="EMBL/GenBank/DDBJ databases">
        <title>Large-scale bioinformatics analysis of Bacillus genomes uncovers conserved roles of natural products in bacterial physiology.</title>
        <authorList>
            <consortium name="Agbiome Team Llc"/>
            <person name="Bleich R.M."/>
            <person name="Kirk G.J."/>
            <person name="Santa Maria K.C."/>
            <person name="Allen S.E."/>
            <person name="Farag S."/>
            <person name="Shank E.A."/>
            <person name="Bowers A."/>
        </authorList>
    </citation>
    <scope>NUCLEOTIDE SEQUENCE [LARGE SCALE GENOMIC DNA]</scope>
    <source>
        <strain evidence="3 4">AFS003229</strain>
    </source>
</reference>
<dbReference type="PROSITE" id="PS51257">
    <property type="entry name" value="PROKAR_LIPOPROTEIN"/>
    <property type="match status" value="1"/>
</dbReference>
<evidence type="ECO:0000313" key="5">
    <source>
        <dbReference type="Proteomes" id="UP000260457"/>
    </source>
</evidence>
<evidence type="ECO:0000313" key="3">
    <source>
        <dbReference type="EMBL" id="PEJ24961.1"/>
    </source>
</evidence>
<dbReference type="InterPro" id="IPR005297">
    <property type="entry name" value="Lipoprotein_repeat"/>
</dbReference>
<gene>
    <name evidence="3" type="ORF">CN689_26465</name>
    <name evidence="2" type="ORF">DTO10_07850</name>
</gene>
<evidence type="ECO:0008006" key="6">
    <source>
        <dbReference type="Google" id="ProtNLM"/>
    </source>
</evidence>
<dbReference type="AlphaFoldDB" id="A0AAX0RVT0"/>
<keyword evidence="5" id="KW-1185">Reference proteome</keyword>
<proteinExistence type="predicted"/>
<evidence type="ECO:0000256" key="1">
    <source>
        <dbReference type="SAM" id="SignalP"/>
    </source>
</evidence>
<dbReference type="RefSeq" id="WP_098178005.1">
    <property type="nucleotide sequence ID" value="NZ_CP030926.1"/>
</dbReference>
<sequence>MKKWMFILMTLTMVLVLGACGNDAKDPIKKDQVVNSTADDTAESLKLLESGTTSEYLADSKGMTLYYFKKDESGKSNCAGECLENWPPFMAKDFNVPMGFDKKDFGTIKREDTGAEQVTYKGFPLYYFVNDKQEGDVNGEGVKDVWYIVNNETDFPK</sequence>
<dbReference type="PANTHER" id="PTHR39335:SF1">
    <property type="entry name" value="BLL4220 PROTEIN"/>
    <property type="match status" value="1"/>
</dbReference>
<dbReference type="KEGG" id="pbut:DTO10_07850"/>
<dbReference type="EMBL" id="CP030926">
    <property type="protein sequence ID" value="AXN38352.1"/>
    <property type="molecule type" value="Genomic_DNA"/>
</dbReference>
<reference evidence="2 5" key="2">
    <citation type="submission" date="2018-07" db="EMBL/GenBank/DDBJ databases">
        <title>The molecular basis for the intramolecular migration of carboxyl group in the catabolism of para-hydroxybenzoate via gentisate.</title>
        <authorList>
            <person name="Zhao H."/>
            <person name="Xu Y."/>
            <person name="Lin S."/>
            <person name="Spain J.C."/>
            <person name="Zhou N.-Y."/>
        </authorList>
    </citation>
    <scope>NUCLEOTIDE SEQUENCE [LARGE SCALE GENOMIC DNA]</scope>
    <source>
        <strain evidence="2 5">PHB-7a</strain>
    </source>
</reference>
<dbReference type="Pfam" id="PF03640">
    <property type="entry name" value="Lipoprotein_15"/>
    <property type="match status" value="2"/>
</dbReference>
<dbReference type="EMBL" id="NUEQ01000119">
    <property type="protein sequence ID" value="PEJ24961.1"/>
    <property type="molecule type" value="Genomic_DNA"/>
</dbReference>